<comment type="caution">
    <text evidence="2">The sequence shown here is derived from an EMBL/GenBank/DDBJ whole genome shotgun (WGS) entry which is preliminary data.</text>
</comment>
<dbReference type="Gene3D" id="1.10.620.20">
    <property type="entry name" value="Ribonucleotide Reductase, subunit A"/>
    <property type="match status" value="1"/>
</dbReference>
<dbReference type="InterPro" id="IPR009078">
    <property type="entry name" value="Ferritin-like_SF"/>
</dbReference>
<keyword evidence="1" id="KW-1133">Transmembrane helix</keyword>
<gene>
    <name evidence="2" type="ORF">KDA_44840</name>
</gene>
<evidence type="ECO:0000313" key="2">
    <source>
        <dbReference type="EMBL" id="GCE29000.1"/>
    </source>
</evidence>
<organism evidence="2 3">
    <name type="scientific">Dictyobacter alpinus</name>
    <dbReference type="NCBI Taxonomy" id="2014873"/>
    <lineage>
        <taxon>Bacteria</taxon>
        <taxon>Bacillati</taxon>
        <taxon>Chloroflexota</taxon>
        <taxon>Ktedonobacteria</taxon>
        <taxon>Ktedonobacterales</taxon>
        <taxon>Dictyobacteraceae</taxon>
        <taxon>Dictyobacter</taxon>
    </lineage>
</organism>
<accession>A0A402BCG8</accession>
<keyword evidence="3" id="KW-1185">Reference proteome</keyword>
<evidence type="ECO:0000313" key="3">
    <source>
        <dbReference type="Proteomes" id="UP000287171"/>
    </source>
</evidence>
<dbReference type="RefSeq" id="WP_126629155.1">
    <property type="nucleotide sequence ID" value="NZ_BIFT01000001.1"/>
</dbReference>
<dbReference type="AlphaFoldDB" id="A0A402BCG8"/>
<reference evidence="3" key="1">
    <citation type="submission" date="2018-12" db="EMBL/GenBank/DDBJ databases">
        <title>Tengunoibacter tsumagoiensis gen. nov., sp. nov., Dictyobacter kobayashii sp. nov., D. alpinus sp. nov., and D. joshuensis sp. nov. and description of Dictyobacteraceae fam. nov. within the order Ktedonobacterales isolated from Tengu-no-mugimeshi.</title>
        <authorList>
            <person name="Wang C.M."/>
            <person name="Zheng Y."/>
            <person name="Sakai Y."/>
            <person name="Toyoda A."/>
            <person name="Minakuchi Y."/>
            <person name="Abe K."/>
            <person name="Yokota A."/>
            <person name="Yabe S."/>
        </authorList>
    </citation>
    <scope>NUCLEOTIDE SEQUENCE [LARGE SCALE GENOMIC DNA]</scope>
    <source>
        <strain evidence="3">Uno16</strain>
    </source>
</reference>
<feature type="transmembrane region" description="Helical" evidence="1">
    <location>
        <begin position="189"/>
        <end position="208"/>
    </location>
</feature>
<dbReference type="OrthoDB" id="268439at2"/>
<keyword evidence="1" id="KW-0812">Transmembrane</keyword>
<name>A0A402BCG8_9CHLR</name>
<dbReference type="Proteomes" id="UP000287171">
    <property type="component" value="Unassembled WGS sequence"/>
</dbReference>
<proteinExistence type="predicted"/>
<protein>
    <submittedName>
        <fullName evidence="2">Membrane protein</fullName>
    </submittedName>
</protein>
<keyword evidence="1" id="KW-0472">Membrane</keyword>
<dbReference type="SUPFAM" id="SSF47240">
    <property type="entry name" value="Ferritin-like"/>
    <property type="match status" value="1"/>
</dbReference>
<evidence type="ECO:0000256" key="1">
    <source>
        <dbReference type="SAM" id="Phobius"/>
    </source>
</evidence>
<dbReference type="InterPro" id="IPR012348">
    <property type="entry name" value="RNR-like"/>
</dbReference>
<feature type="transmembrane region" description="Helical" evidence="1">
    <location>
        <begin position="128"/>
        <end position="145"/>
    </location>
</feature>
<sequence>MNVYAIYKAKFIAQDWVNYFKGNALLRQPIAWEQGISVEAALRGPLVRSLQRFQVGEQGDGLHLRQAAARTLDTHYIAAIDLFVKEEQLHSRLLAGIIEGLGGSLLEQHWSDTCFVWLRRLMGLRMELLVLLLVEVIAQVYYKALHDGTNDAVLRSVFAQIMQDEHGHVTFHCSYLRQSFSQLSPLARWSIYTGWRFLFMLVCCVFIYDHRSVLRAVGITPRTCWRDCMQAFQKMRIFTAA</sequence>
<dbReference type="GO" id="GO:0016491">
    <property type="term" value="F:oxidoreductase activity"/>
    <property type="evidence" value="ECO:0007669"/>
    <property type="project" value="InterPro"/>
</dbReference>
<dbReference type="EMBL" id="BIFT01000001">
    <property type="protein sequence ID" value="GCE29000.1"/>
    <property type="molecule type" value="Genomic_DNA"/>
</dbReference>